<evidence type="ECO:0000256" key="1">
    <source>
        <dbReference type="SAM" id="MobiDB-lite"/>
    </source>
</evidence>
<gene>
    <name evidence="3" type="ORF">R4315_14195</name>
</gene>
<accession>A0AAE5A6Q0</accession>
<dbReference type="InterPro" id="IPR012340">
    <property type="entry name" value="NA-bd_OB-fold"/>
</dbReference>
<protein>
    <submittedName>
        <fullName evidence="3">Cold shock domain-containing protein</fullName>
    </submittedName>
</protein>
<evidence type="ECO:0000313" key="4">
    <source>
        <dbReference type="Proteomes" id="UP001185863"/>
    </source>
</evidence>
<name>A0AAE5A6Q0_9NOCA</name>
<comment type="caution">
    <text evidence="3">The sequence shown here is derived from an EMBL/GenBank/DDBJ whole genome shotgun (WGS) entry which is preliminary data.</text>
</comment>
<dbReference type="PROSITE" id="PS51857">
    <property type="entry name" value="CSD_2"/>
    <property type="match status" value="1"/>
</dbReference>
<dbReference type="InterPro" id="IPR002059">
    <property type="entry name" value="CSP_DNA-bd"/>
</dbReference>
<dbReference type="RefSeq" id="WP_317743868.1">
    <property type="nucleotide sequence ID" value="NZ_JAWLUP010000030.1"/>
</dbReference>
<dbReference type="EMBL" id="JAWLUP010000030">
    <property type="protein sequence ID" value="MDV7265686.1"/>
    <property type="molecule type" value="Genomic_DNA"/>
</dbReference>
<organism evidence="3 4">
    <name type="scientific">Rhodococcus oxybenzonivorans</name>
    <dbReference type="NCBI Taxonomy" id="1990687"/>
    <lineage>
        <taxon>Bacteria</taxon>
        <taxon>Bacillati</taxon>
        <taxon>Actinomycetota</taxon>
        <taxon>Actinomycetes</taxon>
        <taxon>Mycobacteriales</taxon>
        <taxon>Nocardiaceae</taxon>
        <taxon>Rhodococcus</taxon>
    </lineage>
</organism>
<dbReference type="Pfam" id="PF00313">
    <property type="entry name" value="CSD"/>
    <property type="match status" value="1"/>
</dbReference>
<feature type="compositionally biased region" description="Basic and acidic residues" evidence="1">
    <location>
        <begin position="180"/>
        <end position="192"/>
    </location>
</feature>
<dbReference type="AlphaFoldDB" id="A0AAE5A6Q0"/>
<dbReference type="Gene3D" id="2.40.50.140">
    <property type="entry name" value="Nucleic acid-binding proteins"/>
    <property type="match status" value="1"/>
</dbReference>
<feature type="domain" description="CSD" evidence="2">
    <location>
        <begin position="119"/>
        <end position="190"/>
    </location>
</feature>
<feature type="region of interest" description="Disordered" evidence="1">
    <location>
        <begin position="173"/>
        <end position="192"/>
    </location>
</feature>
<sequence>MATTGVVRSWDIGRMQGIIDSDETPGGCWTLFRSVAVEGLPALREGQQVEFEWDVLDSPMLGCDFYTIRAWPVGCEPYVAPRSDSPFSTRAWITFPDGTGREMTEADFPPVPPRVHAERTTGIVRTWNDEEGWGVIDSDATPGGAWTHFSNVAGPGFRSLTPGQHVTFEPERVVGGPQDGYHHRALDVRKAE</sequence>
<proteinExistence type="predicted"/>
<dbReference type="SUPFAM" id="SSF50249">
    <property type="entry name" value="Nucleic acid-binding proteins"/>
    <property type="match status" value="1"/>
</dbReference>
<evidence type="ECO:0000313" key="3">
    <source>
        <dbReference type="EMBL" id="MDV7265686.1"/>
    </source>
</evidence>
<evidence type="ECO:0000259" key="2">
    <source>
        <dbReference type="PROSITE" id="PS51857"/>
    </source>
</evidence>
<dbReference type="GO" id="GO:0003676">
    <property type="term" value="F:nucleic acid binding"/>
    <property type="evidence" value="ECO:0007669"/>
    <property type="project" value="InterPro"/>
</dbReference>
<reference evidence="3" key="1">
    <citation type="submission" date="2023-10" db="EMBL/GenBank/DDBJ databases">
        <title>Development of a sustainable strategy for remediation of hydrocarbon-contaminated territories based on the waste exchange concept.</title>
        <authorList>
            <person name="Krivoruchko A."/>
        </authorList>
    </citation>
    <scope>NUCLEOTIDE SEQUENCE</scope>
    <source>
        <strain evidence="3">IEGM 68</strain>
    </source>
</reference>
<dbReference type="Proteomes" id="UP001185863">
    <property type="component" value="Unassembled WGS sequence"/>
</dbReference>